<protein>
    <submittedName>
        <fullName evidence="6">Microtubule associated protein</fullName>
    </submittedName>
</protein>
<feature type="compositionally biased region" description="Low complexity" evidence="4">
    <location>
        <begin position="398"/>
        <end position="413"/>
    </location>
</feature>
<keyword evidence="3" id="KW-0175">Coiled coil</keyword>
<evidence type="ECO:0000256" key="1">
    <source>
        <dbReference type="ARBA" id="ARBA00004496"/>
    </source>
</evidence>
<dbReference type="OrthoDB" id="10251744at2759"/>
<keyword evidence="2" id="KW-0963">Cytoplasm</keyword>
<dbReference type="HOGENOM" id="CLU_014922_0_0_1"/>
<feature type="region of interest" description="Disordered" evidence="4">
    <location>
        <begin position="1"/>
        <end position="159"/>
    </location>
</feature>
<evidence type="ECO:0000256" key="3">
    <source>
        <dbReference type="SAM" id="Coils"/>
    </source>
</evidence>
<organism evidence="6 7">
    <name type="scientific">Metarhizium robertsii</name>
    <dbReference type="NCBI Taxonomy" id="568076"/>
    <lineage>
        <taxon>Eukaryota</taxon>
        <taxon>Fungi</taxon>
        <taxon>Dikarya</taxon>
        <taxon>Ascomycota</taxon>
        <taxon>Pezizomycotina</taxon>
        <taxon>Sordariomycetes</taxon>
        <taxon>Hypocreomycetidae</taxon>
        <taxon>Hypocreales</taxon>
        <taxon>Clavicipitaceae</taxon>
        <taxon>Metarhizium</taxon>
    </lineage>
</organism>
<evidence type="ECO:0000256" key="2">
    <source>
        <dbReference type="ARBA" id="ARBA00022490"/>
    </source>
</evidence>
<dbReference type="GO" id="GO:0005815">
    <property type="term" value="C:microtubule organizing center"/>
    <property type="evidence" value="ECO:0007669"/>
    <property type="project" value="InterPro"/>
</dbReference>
<feature type="domain" description="Centrosomin N-terminal motif 1" evidence="5">
    <location>
        <begin position="162"/>
        <end position="228"/>
    </location>
</feature>
<proteinExistence type="predicted"/>
<feature type="compositionally biased region" description="Polar residues" evidence="4">
    <location>
        <begin position="697"/>
        <end position="722"/>
    </location>
</feature>
<accession>A0A0A1V2V3</accession>
<dbReference type="InterPro" id="IPR012943">
    <property type="entry name" value="Cnn_1N"/>
</dbReference>
<dbReference type="eggNOG" id="ENOG502SSWS">
    <property type="taxonomic scope" value="Eukaryota"/>
</dbReference>
<feature type="compositionally biased region" description="Polar residues" evidence="4">
    <location>
        <begin position="923"/>
        <end position="932"/>
    </location>
</feature>
<comment type="caution">
    <text evidence="6">The sequence shown here is derived from an EMBL/GenBank/DDBJ whole genome shotgun (WGS) entry which is preliminary data.</text>
</comment>
<feature type="compositionally biased region" description="Polar residues" evidence="4">
    <location>
        <begin position="109"/>
        <end position="123"/>
    </location>
</feature>
<feature type="region of interest" description="Disordered" evidence="4">
    <location>
        <begin position="794"/>
        <end position="932"/>
    </location>
</feature>
<feature type="compositionally biased region" description="Low complexity" evidence="4">
    <location>
        <begin position="880"/>
        <end position="896"/>
    </location>
</feature>
<evidence type="ECO:0000313" key="7">
    <source>
        <dbReference type="Proteomes" id="UP000030151"/>
    </source>
</evidence>
<reference evidence="6 7" key="1">
    <citation type="submission" date="2014-02" db="EMBL/GenBank/DDBJ databases">
        <title>The genome sequence of the entomopathogenic fungus Metarhizium robertsii ARSEF 2575.</title>
        <authorList>
            <person name="Giuliano Garisto Donzelli B."/>
            <person name="Roe B.A."/>
            <person name="Macmil S.L."/>
            <person name="Krasnoff S.B."/>
            <person name="Gibson D.M."/>
        </authorList>
    </citation>
    <scope>NUCLEOTIDE SEQUENCE [LARGE SCALE GENOMIC DNA]</scope>
    <source>
        <strain evidence="6 7">ARSEF 2575</strain>
    </source>
</reference>
<feature type="region of interest" description="Disordered" evidence="4">
    <location>
        <begin position="488"/>
        <end position="510"/>
    </location>
</feature>
<evidence type="ECO:0000259" key="5">
    <source>
        <dbReference type="Pfam" id="PF07989"/>
    </source>
</evidence>
<feature type="compositionally biased region" description="Polar residues" evidence="4">
    <location>
        <begin position="382"/>
        <end position="394"/>
    </location>
</feature>
<dbReference type="AlphaFoldDB" id="A0A0A1V2V3"/>
<dbReference type="GO" id="GO:0005737">
    <property type="term" value="C:cytoplasm"/>
    <property type="evidence" value="ECO:0007669"/>
    <property type="project" value="UniProtKB-SubCell"/>
</dbReference>
<dbReference type="Proteomes" id="UP000030151">
    <property type="component" value="Unassembled WGS sequence"/>
</dbReference>
<feature type="compositionally biased region" description="Basic and acidic residues" evidence="4">
    <location>
        <begin position="97"/>
        <end position="108"/>
    </location>
</feature>
<evidence type="ECO:0000313" key="6">
    <source>
        <dbReference type="EMBL" id="EXV04597.1"/>
    </source>
</evidence>
<name>A0A0A1V2V3_9HYPO</name>
<feature type="compositionally biased region" description="Polar residues" evidence="4">
    <location>
        <begin position="132"/>
        <end position="152"/>
    </location>
</feature>
<dbReference type="Pfam" id="PF07989">
    <property type="entry name" value="Cnn_1N"/>
    <property type="match status" value="1"/>
</dbReference>
<feature type="region of interest" description="Disordered" evidence="4">
    <location>
        <begin position="382"/>
        <end position="413"/>
    </location>
</feature>
<dbReference type="EMBL" id="JELW01000002">
    <property type="protein sequence ID" value="EXV04597.1"/>
    <property type="molecule type" value="Genomic_DNA"/>
</dbReference>
<feature type="region of interest" description="Disordered" evidence="4">
    <location>
        <begin position="578"/>
        <end position="650"/>
    </location>
</feature>
<feature type="coiled-coil region" evidence="3">
    <location>
        <begin position="190"/>
        <end position="245"/>
    </location>
</feature>
<feature type="compositionally biased region" description="Low complexity" evidence="4">
    <location>
        <begin position="903"/>
        <end position="912"/>
    </location>
</feature>
<sequence length="932" mass="102019">MDGAQSQARQRAHPRAPSRSSIHTNTSRTTPVSPNSSTSQIAISPQLSQSHPMHRYHHSRCGTGSPQPMSRPTPPLSRQESVESTRQIALSSFLQEKLQKERRAESEKLNQSQSSLPRSNPDMSVSADLGRTPSSPFKTSMEGNRPQSSAGTDQGKKKGLGVKEMEKVISNLHKQNFDLKLELYHRRERQTTLEERVDAMESDRQRMEEVNDKLLIELEKRDKAVEEAVAMIVTLEAKVDQLFRERAMVQRIENEGFFCPRDYDNMGYKTPVPHSTGPDIMRMEEDAKVVNRMPSFLSDHSETTQNLRNVYLGTQASMLSLTRVTEGSPETDNVQALGSPTLSVLSESSFVSVYGRKDKVMDASQIAADVDETLVLDGADSSYTKETNGKQPSRNHCRSVSSSKTADSRASSTGHFQSITDVIAGSPLQRLEQLDTSYGANRESGHHPRSQIKDYSKGQLLPDKKPFGLGSIKQDKHDALRRVTTDGQGGVRLHDQALPPTPDTTSSSMLRRFKDSNDTLSQQDLNEENSNGVALNHLGSQGGSQRNHQLAAVPNELPEEADSWASPSKRAIDLLFEHRGPPIPRPRSADESTASHRRGKGWDSDDDDSDAHSLQSSLDIWMRESAQPSRNRSRASPDLFSFPTGSSKGGWAMSSTFKQNSELAENAPLPPGFDYMRDLFSVRQGLFAGTAPPPPNRRSSLHAQTGSTPEPATSQGANNQGVDQGPPSTARRRSHHSRQNSVDLGKRDDMRTPVQRDQFASPPQPNSDQKPKHYPPIAGQQHGARTGLNRLFRRSTSAAPPGPSSEQSNPVETAVSEQSKNFPTIGIPSWASRHSAVEDDRSGATPPPIMLKPRQGRRHTMGAEGETEKSPAQDLSRSMTPGPTLAAAATASAPSTDIENSPAAAAAAASSSGRRRWLPGFARTNNLKNKAG</sequence>
<gene>
    <name evidence="6" type="ORF">X797_002278</name>
</gene>
<feature type="compositionally biased region" description="Polar residues" evidence="4">
    <location>
        <begin position="794"/>
        <end position="822"/>
    </location>
</feature>
<comment type="subcellular location">
    <subcellularLocation>
        <location evidence="1">Cytoplasm</location>
    </subcellularLocation>
</comment>
<feature type="compositionally biased region" description="Polar residues" evidence="4">
    <location>
        <begin position="76"/>
        <end position="94"/>
    </location>
</feature>
<evidence type="ECO:0000256" key="4">
    <source>
        <dbReference type="SAM" id="MobiDB-lite"/>
    </source>
</evidence>
<feature type="compositionally biased region" description="Polar residues" evidence="4">
    <location>
        <begin position="18"/>
        <end position="51"/>
    </location>
</feature>
<feature type="region of interest" description="Disordered" evidence="4">
    <location>
        <begin position="686"/>
        <end position="782"/>
    </location>
</feature>